<proteinExistence type="predicted"/>
<keyword evidence="1" id="KW-0732">Signal</keyword>
<name>A0AAD9JS02_9ANNE</name>
<feature type="signal peptide" evidence="1">
    <location>
        <begin position="1"/>
        <end position="17"/>
    </location>
</feature>
<gene>
    <name evidence="2" type="ORF">LSH36_189g01001</name>
</gene>
<accession>A0AAD9JS02</accession>
<dbReference type="Proteomes" id="UP001208570">
    <property type="component" value="Unassembled WGS sequence"/>
</dbReference>
<feature type="chain" id="PRO_5042032293" evidence="1">
    <location>
        <begin position="18"/>
        <end position="153"/>
    </location>
</feature>
<evidence type="ECO:0000256" key="1">
    <source>
        <dbReference type="SAM" id="SignalP"/>
    </source>
</evidence>
<dbReference type="AlphaFoldDB" id="A0AAD9JS02"/>
<keyword evidence="3" id="KW-1185">Reference proteome</keyword>
<evidence type="ECO:0000313" key="3">
    <source>
        <dbReference type="Proteomes" id="UP001208570"/>
    </source>
</evidence>
<sequence length="153" mass="17209">MLKIAVLLLAVASLCSSYPLPYWPAYPYVGFPYNLWGGLWGYSYYQPQANYGAKLVFCGDFTGTCEDKPDGLYYVDERNFAYCFSGKKTIQPCADGSANPPLEFFNQGGYYGMADFCSVNLVAQGYGYPPRAVPYYNSVPQDKPYEQFPKPVY</sequence>
<protein>
    <submittedName>
        <fullName evidence="2">Uncharacterized protein</fullName>
    </submittedName>
</protein>
<evidence type="ECO:0000313" key="2">
    <source>
        <dbReference type="EMBL" id="KAK2157528.1"/>
    </source>
</evidence>
<comment type="caution">
    <text evidence="2">The sequence shown here is derived from an EMBL/GenBank/DDBJ whole genome shotgun (WGS) entry which is preliminary data.</text>
</comment>
<reference evidence="2" key="1">
    <citation type="journal article" date="2023" name="Mol. Biol. Evol.">
        <title>Third-Generation Sequencing Reveals the Adaptive Role of the Epigenome in Three Deep-Sea Polychaetes.</title>
        <authorList>
            <person name="Perez M."/>
            <person name="Aroh O."/>
            <person name="Sun Y."/>
            <person name="Lan Y."/>
            <person name="Juniper S.K."/>
            <person name="Young C.R."/>
            <person name="Angers B."/>
            <person name="Qian P.Y."/>
        </authorList>
    </citation>
    <scope>NUCLEOTIDE SEQUENCE</scope>
    <source>
        <strain evidence="2">P08H-3</strain>
    </source>
</reference>
<dbReference type="EMBL" id="JAODUP010000189">
    <property type="protein sequence ID" value="KAK2157528.1"/>
    <property type="molecule type" value="Genomic_DNA"/>
</dbReference>
<organism evidence="2 3">
    <name type="scientific">Paralvinella palmiformis</name>
    <dbReference type="NCBI Taxonomy" id="53620"/>
    <lineage>
        <taxon>Eukaryota</taxon>
        <taxon>Metazoa</taxon>
        <taxon>Spiralia</taxon>
        <taxon>Lophotrochozoa</taxon>
        <taxon>Annelida</taxon>
        <taxon>Polychaeta</taxon>
        <taxon>Sedentaria</taxon>
        <taxon>Canalipalpata</taxon>
        <taxon>Terebellida</taxon>
        <taxon>Terebelliformia</taxon>
        <taxon>Alvinellidae</taxon>
        <taxon>Paralvinella</taxon>
    </lineage>
</organism>